<comment type="function">
    <text evidence="4 7">Involved in protein N-glycosylation. Essential for the second step of the dolichol-linked oligosaccharide pathway.</text>
</comment>
<dbReference type="AlphaFoldDB" id="A0A6J3MBP1"/>
<dbReference type="InterPro" id="IPR052474">
    <property type="entry name" value="UDP-GlcNAc_transferase"/>
</dbReference>
<evidence type="ECO:0000256" key="4">
    <source>
        <dbReference type="ARBA" id="ARBA00024804"/>
    </source>
</evidence>
<protein>
    <recommendedName>
        <fullName evidence="3 7">UDP-N-acetylglucosamine transferase subunit ALG13</fullName>
        <ecNumber evidence="2 7">2.4.1.141</ecNumber>
    </recommendedName>
    <alternativeName>
        <fullName evidence="5 7">Asparagine-linked glycosylation protein 13</fullName>
    </alternativeName>
</protein>
<comment type="similarity">
    <text evidence="7">Belongs to the glycosyltransferase 28 family.</text>
</comment>
<dbReference type="SUPFAM" id="SSF53756">
    <property type="entry name" value="UDP-Glycosyltransferase/glycogen phosphorylase"/>
    <property type="match status" value="1"/>
</dbReference>
<reference evidence="10" key="2">
    <citation type="submission" date="2020-04" db="EMBL/GenBank/DDBJ databases">
        <authorList>
            <consortium name="NCBI Genome Project"/>
        </authorList>
    </citation>
    <scope>NUCLEOTIDE SEQUENCE</scope>
    <source>
        <strain evidence="10">CBS 342.82</strain>
    </source>
</reference>
<evidence type="ECO:0000313" key="10">
    <source>
        <dbReference type="RefSeq" id="XP_033462456.1"/>
    </source>
</evidence>
<keyword evidence="9" id="KW-1185">Reference proteome</keyword>
<dbReference type="OrthoDB" id="20273at2759"/>
<dbReference type="Gene3D" id="3.40.50.2000">
    <property type="entry name" value="Glycogen Phosphorylase B"/>
    <property type="match status" value="1"/>
</dbReference>
<keyword evidence="7" id="KW-0256">Endoplasmic reticulum</keyword>
<reference evidence="10" key="3">
    <citation type="submission" date="2025-08" db="UniProtKB">
        <authorList>
            <consortium name="RefSeq"/>
        </authorList>
    </citation>
    <scope>IDENTIFICATION</scope>
    <source>
        <strain evidence="10">CBS 342.82</strain>
    </source>
</reference>
<comment type="catalytic activity">
    <reaction evidence="6">
        <text>an N-acetyl-alpha-D-glucosaminyl-diphospho-di-trans,poly-cis-dolichol + UDP-N-acetyl-alpha-D-glucosamine = an N,N'-diacetylchitobiosyl-diphospho-di-trans,poly-cis-dolichol + UDP + H(+)</text>
        <dbReference type="Rhea" id="RHEA:23380"/>
        <dbReference type="Rhea" id="RHEA-COMP:19507"/>
        <dbReference type="Rhea" id="RHEA-COMP:19510"/>
        <dbReference type="ChEBI" id="CHEBI:15378"/>
        <dbReference type="ChEBI" id="CHEBI:57269"/>
        <dbReference type="ChEBI" id="CHEBI:57705"/>
        <dbReference type="ChEBI" id="CHEBI:58223"/>
        <dbReference type="ChEBI" id="CHEBI:58427"/>
        <dbReference type="EC" id="2.4.1.141"/>
    </reaction>
</comment>
<evidence type="ECO:0000256" key="7">
    <source>
        <dbReference type="RuleBase" id="RU362128"/>
    </source>
</evidence>
<evidence type="ECO:0000256" key="3">
    <source>
        <dbReference type="ARBA" id="ARBA00017468"/>
    </source>
</evidence>
<evidence type="ECO:0000256" key="6">
    <source>
        <dbReference type="ARBA" id="ARBA00048184"/>
    </source>
</evidence>
<dbReference type="GO" id="GO:0006488">
    <property type="term" value="P:dolichol-linked oligosaccharide biosynthetic process"/>
    <property type="evidence" value="ECO:0007669"/>
    <property type="project" value="TreeGrafter"/>
</dbReference>
<dbReference type="RefSeq" id="XP_033462456.1">
    <property type="nucleotide sequence ID" value="XM_033607432.1"/>
</dbReference>
<evidence type="ECO:0000256" key="2">
    <source>
        <dbReference type="ARBA" id="ARBA00012614"/>
    </source>
</evidence>
<dbReference type="PANTHER" id="PTHR47043:SF1">
    <property type="entry name" value="UDP-N-ACETYLGLUCOSAMINE TRANSFERASE SUBUNIT ALG13"/>
    <property type="match status" value="1"/>
</dbReference>
<evidence type="ECO:0000256" key="1">
    <source>
        <dbReference type="ARBA" id="ARBA00011198"/>
    </source>
</evidence>
<organism evidence="10">
    <name type="scientific">Dissoconium aciculare CBS 342.82</name>
    <dbReference type="NCBI Taxonomy" id="1314786"/>
    <lineage>
        <taxon>Eukaryota</taxon>
        <taxon>Fungi</taxon>
        <taxon>Dikarya</taxon>
        <taxon>Ascomycota</taxon>
        <taxon>Pezizomycotina</taxon>
        <taxon>Dothideomycetes</taxon>
        <taxon>Dothideomycetidae</taxon>
        <taxon>Mycosphaerellales</taxon>
        <taxon>Dissoconiaceae</taxon>
        <taxon>Dissoconium</taxon>
    </lineage>
</organism>
<comment type="subcellular location">
    <subcellularLocation>
        <location evidence="7">Endoplasmic reticulum</location>
    </subcellularLocation>
</comment>
<reference evidence="10" key="1">
    <citation type="submission" date="2020-01" db="EMBL/GenBank/DDBJ databases">
        <authorList>
            <consortium name="DOE Joint Genome Institute"/>
            <person name="Haridas S."/>
            <person name="Albert R."/>
            <person name="Binder M."/>
            <person name="Bloem J."/>
            <person name="Labutti K."/>
            <person name="Salamov A."/>
            <person name="Andreopoulos B."/>
            <person name="Baker S.E."/>
            <person name="Barry K."/>
            <person name="Bills G."/>
            <person name="Bluhm B.H."/>
            <person name="Cannon C."/>
            <person name="Castanera R."/>
            <person name="Culley D.E."/>
            <person name="Daum C."/>
            <person name="Ezra D."/>
            <person name="Gonzalez J.B."/>
            <person name="Henrissat B."/>
            <person name="Kuo A."/>
            <person name="Liang C."/>
            <person name="Lipzen A."/>
            <person name="Lutzoni F."/>
            <person name="Magnuson J."/>
            <person name="Mondo S."/>
            <person name="Nolan M."/>
            <person name="Ohm R."/>
            <person name="Pangilinan J."/>
            <person name="Park H.-J."/>
            <person name="Ramirez L."/>
            <person name="Alfaro M."/>
            <person name="Sun H."/>
            <person name="Tritt A."/>
            <person name="Yoshinaga Y."/>
            <person name="Zwiers L.-H."/>
            <person name="Turgeon B.G."/>
            <person name="Goodwin S.B."/>
            <person name="Spatafora J.W."/>
            <person name="Crous P.W."/>
            <person name="Grigoriev I.V."/>
        </authorList>
    </citation>
    <scope>NUCLEOTIDE SEQUENCE</scope>
    <source>
        <strain evidence="10">CBS 342.82</strain>
    </source>
</reference>
<dbReference type="GO" id="GO:0043541">
    <property type="term" value="C:UDP-N-acetylglucosamine transferase complex"/>
    <property type="evidence" value="ECO:0007669"/>
    <property type="project" value="TreeGrafter"/>
</dbReference>
<dbReference type="GO" id="GO:0004577">
    <property type="term" value="F:N-acetylglucosaminyldiphosphodolichol N-acetylglucosaminyltransferase activity"/>
    <property type="evidence" value="ECO:0007669"/>
    <property type="project" value="UniProtKB-EC"/>
</dbReference>
<sequence length="188" mass="20485">MKTCFVTVGATATFSGLIKAVLAADVRETLEKLGYDRLLVQYGRHGQEHYDACFKSMSSDENSNLIVEGFDLDKSGLSSHMRAAKGTADKQGIVISHAGSGTILDALRIAVPLIVVPNEELLDNHQFELAEALAEQGYVVHGRLMQLSAAILAAEELRKRQQSWPPPNSGTTAKSLRNVIDEELNHLD</sequence>
<accession>A0A6J3MBP1</accession>
<dbReference type="InterPro" id="IPR007235">
    <property type="entry name" value="Glyco_trans_28_C"/>
</dbReference>
<dbReference type="Proteomes" id="UP000504637">
    <property type="component" value="Unplaced"/>
</dbReference>
<dbReference type="EC" id="2.4.1.141" evidence="2 7"/>
<feature type="domain" description="Glycosyl transferase family 28 C-terminal" evidence="8">
    <location>
        <begin position="3"/>
        <end position="161"/>
    </location>
</feature>
<proteinExistence type="inferred from homology"/>
<dbReference type="Pfam" id="PF04101">
    <property type="entry name" value="Glyco_tran_28_C"/>
    <property type="match status" value="1"/>
</dbReference>
<evidence type="ECO:0000313" key="9">
    <source>
        <dbReference type="Proteomes" id="UP000504637"/>
    </source>
</evidence>
<gene>
    <name evidence="7" type="primary">ALG13</name>
    <name evidence="10" type="ORF">K489DRAFT_408083</name>
</gene>
<evidence type="ECO:0000259" key="8">
    <source>
        <dbReference type="Pfam" id="PF04101"/>
    </source>
</evidence>
<name>A0A6J3MBP1_9PEZI</name>
<keyword evidence="7" id="KW-0808">Transferase</keyword>
<keyword evidence="7" id="KW-0328">Glycosyltransferase</keyword>
<dbReference type="PANTHER" id="PTHR47043">
    <property type="entry name" value="UDP-N-ACETYLGLUCOSAMINE TRANSFERASE SUBUNIT ALG13"/>
    <property type="match status" value="1"/>
</dbReference>
<evidence type="ECO:0000256" key="5">
    <source>
        <dbReference type="ARBA" id="ARBA00032061"/>
    </source>
</evidence>
<comment type="subunit">
    <text evidence="1 7">Heterodimer with ALG14 to form a functional enzyme.</text>
</comment>